<organism evidence="1 2">
    <name type="scientific">Meloidogyne enterolobii</name>
    <name type="common">Root-knot nematode worm</name>
    <name type="synonym">Meloidogyne mayaguensis</name>
    <dbReference type="NCBI Taxonomy" id="390850"/>
    <lineage>
        <taxon>Eukaryota</taxon>
        <taxon>Metazoa</taxon>
        <taxon>Ecdysozoa</taxon>
        <taxon>Nematoda</taxon>
        <taxon>Chromadorea</taxon>
        <taxon>Rhabditida</taxon>
        <taxon>Tylenchina</taxon>
        <taxon>Tylenchomorpha</taxon>
        <taxon>Tylenchoidea</taxon>
        <taxon>Meloidogynidae</taxon>
        <taxon>Meloidogyninae</taxon>
        <taxon>Meloidogyne</taxon>
    </lineage>
</organism>
<reference evidence="1" key="1">
    <citation type="submission" date="2023-11" db="EMBL/GenBank/DDBJ databases">
        <authorList>
            <person name="Poullet M."/>
        </authorList>
    </citation>
    <scope>NUCLEOTIDE SEQUENCE</scope>
    <source>
        <strain evidence="1">E1834</strain>
    </source>
</reference>
<protein>
    <submittedName>
        <fullName evidence="1">Uncharacterized protein</fullName>
    </submittedName>
</protein>
<evidence type="ECO:0000313" key="1">
    <source>
        <dbReference type="EMBL" id="CAK5073318.1"/>
    </source>
</evidence>
<evidence type="ECO:0000313" key="2">
    <source>
        <dbReference type="Proteomes" id="UP001497535"/>
    </source>
</evidence>
<keyword evidence="2" id="KW-1185">Reference proteome</keyword>
<comment type="caution">
    <text evidence="1">The sequence shown here is derived from an EMBL/GenBank/DDBJ whole genome shotgun (WGS) entry which is preliminary data.</text>
</comment>
<sequence>MKLDCILIILTFNAIFWSLINSVKNNKNQNELTRVGETSKENDGAESSVNAQIQKDEKTLNPKPKIAKKVTTKGNRQEEKKLNKSENDKEKRREADRKYRAKNKEKRREYDRKYRENNREKKREYDRKRRENNKEKLKEYSRKYREKRKNKKENLKNVDPKVGNIHSDNNEKTSFVNTQNDDFRNKGKLPIFYEENIHFEEKCLFNQEEEETETHMEEQNRTVVEEPTKINTINQTDSDEEDYLRYLNDKPYDEDEDV</sequence>
<dbReference type="EMBL" id="CAVMJV010000023">
    <property type="protein sequence ID" value="CAK5073318.1"/>
    <property type="molecule type" value="Genomic_DNA"/>
</dbReference>
<name>A0ACB0Z387_MELEN</name>
<proteinExistence type="predicted"/>
<accession>A0ACB0Z387</accession>
<gene>
    <name evidence="1" type="ORF">MENTE1834_LOCUS19981</name>
</gene>
<dbReference type="Proteomes" id="UP001497535">
    <property type="component" value="Unassembled WGS sequence"/>
</dbReference>